<dbReference type="Proteomes" id="UP001530400">
    <property type="component" value="Unassembled WGS sequence"/>
</dbReference>
<feature type="compositionally biased region" description="Basic and acidic residues" evidence="2">
    <location>
        <begin position="292"/>
        <end position="311"/>
    </location>
</feature>
<sequence>MKGPLLPTLLLILHSPLASAFLSPQPSSRLTTSLHGLSEWREDALSSAYTLDAFTTTPSHPQTITGTVPILPFPFNDILLPGQTKQLNLYEERFHLLFDEATTTYNSVIGMGLLSGNSGMMTLLPLLEIESFTRKNYDPRWRSKGDGMGNGEIIVTVRCVGRAKIVSDEGGLEQEEPFMKAKVVEVVDEKGLNGVGLVKEKGGGVEGETGNELEVGSLIAGNIEMLILSLAGMEHRWNEWKVEMSKKREEKAAGVIRDENGKEISRAAVNAQLEALFNKDTIPTTGVSLETNESHDENKSSNDKNGEADMNDRRSRYFKAFEDAKIADTQGYISQNIDPSKSTTIRSLKDLTAISWAVFCTDDVTQMSEQDEIQHNVFKIQALDHTNVLQRLNLGAAMLRMEMKKLKAKLALAGKGNEEKEEEI</sequence>
<protein>
    <submittedName>
        <fullName evidence="4">Uncharacterized protein</fullName>
    </submittedName>
</protein>
<dbReference type="EMBL" id="JALLPJ020000220">
    <property type="protein sequence ID" value="KAL3798320.1"/>
    <property type="molecule type" value="Genomic_DNA"/>
</dbReference>
<dbReference type="AlphaFoldDB" id="A0ABD3QD67"/>
<dbReference type="PANTHER" id="PTHR46732:SF8">
    <property type="entry name" value="ATP-DEPENDENT PROTEASE LA (LON) DOMAIN PROTEIN"/>
    <property type="match status" value="1"/>
</dbReference>
<feature type="region of interest" description="Disordered" evidence="2">
    <location>
        <begin position="284"/>
        <end position="311"/>
    </location>
</feature>
<dbReference type="Gene3D" id="2.30.130.40">
    <property type="entry name" value="LON domain-like"/>
    <property type="match status" value="1"/>
</dbReference>
<comment type="caution">
    <text evidence="4">The sequence shown here is derived from an EMBL/GenBank/DDBJ whole genome shotgun (WGS) entry which is preliminary data.</text>
</comment>
<accession>A0ABD3QD67</accession>
<feature type="signal peptide" evidence="3">
    <location>
        <begin position="1"/>
        <end position="20"/>
    </location>
</feature>
<dbReference type="PANTHER" id="PTHR46732">
    <property type="entry name" value="ATP-DEPENDENT PROTEASE LA (LON) DOMAIN PROTEIN"/>
    <property type="match status" value="1"/>
</dbReference>
<evidence type="ECO:0000313" key="4">
    <source>
        <dbReference type="EMBL" id="KAL3798320.1"/>
    </source>
</evidence>
<keyword evidence="1" id="KW-0175">Coiled coil</keyword>
<name>A0ABD3QD67_9STRA</name>
<organism evidence="4 5">
    <name type="scientific">Cyclotella atomus</name>
    <dbReference type="NCBI Taxonomy" id="382360"/>
    <lineage>
        <taxon>Eukaryota</taxon>
        <taxon>Sar</taxon>
        <taxon>Stramenopiles</taxon>
        <taxon>Ochrophyta</taxon>
        <taxon>Bacillariophyta</taxon>
        <taxon>Coscinodiscophyceae</taxon>
        <taxon>Thalassiosirophycidae</taxon>
        <taxon>Stephanodiscales</taxon>
        <taxon>Stephanodiscaceae</taxon>
        <taxon>Cyclotella</taxon>
    </lineage>
</organism>
<reference evidence="4 5" key="1">
    <citation type="submission" date="2024-10" db="EMBL/GenBank/DDBJ databases">
        <title>Updated reference genomes for cyclostephanoid diatoms.</title>
        <authorList>
            <person name="Roberts W.R."/>
            <person name="Alverson A.J."/>
        </authorList>
    </citation>
    <scope>NUCLEOTIDE SEQUENCE [LARGE SCALE GENOMIC DNA]</scope>
    <source>
        <strain evidence="4 5">AJA010-31</strain>
    </source>
</reference>
<feature type="coiled-coil region" evidence="1">
    <location>
        <begin position="389"/>
        <end position="423"/>
    </location>
</feature>
<dbReference type="InterPro" id="IPR046336">
    <property type="entry name" value="Lon_prtase_N_sf"/>
</dbReference>
<proteinExistence type="predicted"/>
<evidence type="ECO:0000256" key="2">
    <source>
        <dbReference type="SAM" id="MobiDB-lite"/>
    </source>
</evidence>
<gene>
    <name evidence="4" type="ORF">ACHAWO_012034</name>
</gene>
<evidence type="ECO:0000256" key="1">
    <source>
        <dbReference type="SAM" id="Coils"/>
    </source>
</evidence>
<evidence type="ECO:0000256" key="3">
    <source>
        <dbReference type="SAM" id="SignalP"/>
    </source>
</evidence>
<evidence type="ECO:0000313" key="5">
    <source>
        <dbReference type="Proteomes" id="UP001530400"/>
    </source>
</evidence>
<keyword evidence="5" id="KW-1185">Reference proteome</keyword>
<keyword evidence="3" id="KW-0732">Signal</keyword>
<feature type="chain" id="PRO_5044828680" evidence="3">
    <location>
        <begin position="21"/>
        <end position="424"/>
    </location>
</feature>